<proteinExistence type="predicted"/>
<dbReference type="Gene3D" id="3.90.75.10">
    <property type="entry name" value="Homing Intron 3 (I-ppo) Encoded Endonuclease, Chain A"/>
    <property type="match status" value="1"/>
</dbReference>
<organism evidence="3 4">
    <name type="scientific">Longimycelium tulufanense</name>
    <dbReference type="NCBI Taxonomy" id="907463"/>
    <lineage>
        <taxon>Bacteria</taxon>
        <taxon>Bacillati</taxon>
        <taxon>Actinomycetota</taxon>
        <taxon>Actinomycetes</taxon>
        <taxon>Pseudonocardiales</taxon>
        <taxon>Pseudonocardiaceae</taxon>
        <taxon>Longimycelium</taxon>
    </lineage>
</organism>
<evidence type="ECO:0000313" key="4">
    <source>
        <dbReference type="Proteomes" id="UP000637578"/>
    </source>
</evidence>
<accession>A0A8J3CI15</accession>
<dbReference type="RefSeq" id="WP_189061479.1">
    <property type="nucleotide sequence ID" value="NZ_BMMK01000041.1"/>
</dbReference>
<dbReference type="Pfam" id="PF13392">
    <property type="entry name" value="HNH_3"/>
    <property type="match status" value="1"/>
</dbReference>
<dbReference type="EMBL" id="BMMK01000041">
    <property type="protein sequence ID" value="GGM78602.1"/>
    <property type="molecule type" value="Genomic_DNA"/>
</dbReference>
<evidence type="ECO:0000313" key="3">
    <source>
        <dbReference type="EMBL" id="GGM78602.1"/>
    </source>
</evidence>
<reference evidence="3" key="1">
    <citation type="journal article" date="2014" name="Int. J. Syst. Evol. Microbiol.">
        <title>Complete genome sequence of Corynebacterium casei LMG S-19264T (=DSM 44701T), isolated from a smear-ripened cheese.</title>
        <authorList>
            <consortium name="US DOE Joint Genome Institute (JGI-PGF)"/>
            <person name="Walter F."/>
            <person name="Albersmeier A."/>
            <person name="Kalinowski J."/>
            <person name="Ruckert C."/>
        </authorList>
    </citation>
    <scope>NUCLEOTIDE SEQUENCE</scope>
    <source>
        <strain evidence="3">CGMCC 4.5737</strain>
    </source>
</reference>
<evidence type="ECO:0000259" key="2">
    <source>
        <dbReference type="Pfam" id="PF13392"/>
    </source>
</evidence>
<dbReference type="InterPro" id="IPR003615">
    <property type="entry name" value="HNH_nuc"/>
</dbReference>
<dbReference type="AlphaFoldDB" id="A0A8J3CI15"/>
<dbReference type="InterPro" id="IPR044925">
    <property type="entry name" value="His-Me_finger_sf"/>
</dbReference>
<keyword evidence="4" id="KW-1185">Reference proteome</keyword>
<name>A0A8J3CI15_9PSEU</name>
<sequence length="136" mass="15205">MNFTVLEGLLTRTVPGPGGCLLWTGARNTKGYPYVRHAGRMVGAHRLAYVLTRGDLDPADAVHHRCGVPSCINPHHLQASTHVHNAIDMHARRALEQRIADLERALRIHAPNHPLLHHTEISEEEFREPDVIDPTD</sequence>
<dbReference type="Proteomes" id="UP000637578">
    <property type="component" value="Unassembled WGS sequence"/>
</dbReference>
<comment type="caution">
    <text evidence="3">The sequence shown here is derived from an EMBL/GenBank/DDBJ whole genome shotgun (WGS) entry which is preliminary data.</text>
</comment>
<evidence type="ECO:0000256" key="1">
    <source>
        <dbReference type="SAM" id="MobiDB-lite"/>
    </source>
</evidence>
<dbReference type="GO" id="GO:0004519">
    <property type="term" value="F:endonuclease activity"/>
    <property type="evidence" value="ECO:0007669"/>
    <property type="project" value="InterPro"/>
</dbReference>
<reference evidence="3" key="2">
    <citation type="submission" date="2020-09" db="EMBL/GenBank/DDBJ databases">
        <authorList>
            <person name="Sun Q."/>
            <person name="Zhou Y."/>
        </authorList>
    </citation>
    <scope>NUCLEOTIDE SEQUENCE</scope>
    <source>
        <strain evidence="3">CGMCC 4.5737</strain>
    </source>
</reference>
<gene>
    <name evidence="3" type="ORF">GCM10012275_56560</name>
</gene>
<dbReference type="SUPFAM" id="SSF54060">
    <property type="entry name" value="His-Me finger endonucleases"/>
    <property type="match status" value="1"/>
</dbReference>
<feature type="domain" description="HNH nuclease" evidence="2">
    <location>
        <begin position="43"/>
        <end position="86"/>
    </location>
</feature>
<dbReference type="InterPro" id="IPR044930">
    <property type="entry name" value="Homing_endonuclease_His-Me"/>
</dbReference>
<feature type="compositionally biased region" description="Acidic residues" evidence="1">
    <location>
        <begin position="122"/>
        <end position="136"/>
    </location>
</feature>
<feature type="region of interest" description="Disordered" evidence="1">
    <location>
        <begin position="117"/>
        <end position="136"/>
    </location>
</feature>
<protein>
    <recommendedName>
        <fullName evidence="2">HNH nuclease domain-containing protein</fullName>
    </recommendedName>
</protein>